<dbReference type="AlphaFoldDB" id="A0AAW1T6T3"/>
<sequence length="187" mass="20112">MVMNQKVFGFEKLSQGKRHDETRGHLSASRPVTGSQLVLLKSVKGRSGGDFQRLSIFPPVSRLARGAKVAALSCNHVDMHKVGLKHANMEAARFCIPSLQILAERLQARPVLDPDELDKADLPLTCRGLLLKLQGHAPSACNQDDTGAEWRLLPIGGKGSDAWKTVSALDGGPAAEMAVVLGSSRQE</sequence>
<dbReference type="EMBL" id="JALJOV010000340">
    <property type="protein sequence ID" value="KAK9864553.1"/>
    <property type="molecule type" value="Genomic_DNA"/>
</dbReference>
<evidence type="ECO:0000313" key="1">
    <source>
        <dbReference type="EMBL" id="KAK9864553.1"/>
    </source>
</evidence>
<organism evidence="1 2">
    <name type="scientific">Apatococcus fuscideae</name>
    <dbReference type="NCBI Taxonomy" id="2026836"/>
    <lineage>
        <taxon>Eukaryota</taxon>
        <taxon>Viridiplantae</taxon>
        <taxon>Chlorophyta</taxon>
        <taxon>core chlorophytes</taxon>
        <taxon>Trebouxiophyceae</taxon>
        <taxon>Chlorellales</taxon>
        <taxon>Chlorellaceae</taxon>
        <taxon>Apatococcus</taxon>
    </lineage>
</organism>
<comment type="caution">
    <text evidence="1">The sequence shown here is derived from an EMBL/GenBank/DDBJ whole genome shotgun (WGS) entry which is preliminary data.</text>
</comment>
<dbReference type="Proteomes" id="UP001485043">
    <property type="component" value="Unassembled WGS sequence"/>
</dbReference>
<evidence type="ECO:0000313" key="2">
    <source>
        <dbReference type="Proteomes" id="UP001485043"/>
    </source>
</evidence>
<keyword evidence="2" id="KW-1185">Reference proteome</keyword>
<gene>
    <name evidence="1" type="ORF">WJX84_010108</name>
</gene>
<proteinExistence type="predicted"/>
<reference evidence="1 2" key="1">
    <citation type="journal article" date="2024" name="Nat. Commun.">
        <title>Phylogenomics reveals the evolutionary origins of lichenization in chlorophyte algae.</title>
        <authorList>
            <person name="Puginier C."/>
            <person name="Libourel C."/>
            <person name="Otte J."/>
            <person name="Skaloud P."/>
            <person name="Haon M."/>
            <person name="Grisel S."/>
            <person name="Petersen M."/>
            <person name="Berrin J.G."/>
            <person name="Delaux P.M."/>
            <person name="Dal Grande F."/>
            <person name="Keller J."/>
        </authorList>
    </citation>
    <scope>NUCLEOTIDE SEQUENCE [LARGE SCALE GENOMIC DNA]</scope>
    <source>
        <strain evidence="1 2">SAG 2523</strain>
    </source>
</reference>
<accession>A0AAW1T6T3</accession>
<protein>
    <submittedName>
        <fullName evidence="1">Uncharacterized protein</fullName>
    </submittedName>
</protein>
<name>A0AAW1T6T3_9CHLO</name>